<evidence type="ECO:0000256" key="1">
    <source>
        <dbReference type="SAM" id="Phobius"/>
    </source>
</evidence>
<protein>
    <submittedName>
        <fullName evidence="2">Uncharacterized protein</fullName>
    </submittedName>
</protein>
<dbReference type="Proteomes" id="UP000291084">
    <property type="component" value="Chromosome 1"/>
</dbReference>
<reference evidence="2 3" key="1">
    <citation type="journal article" date="2015" name="Sci. Rep.">
        <title>The power of single molecule real-time sequencing technology in the de novo assembly of a eukaryotic genome.</title>
        <authorList>
            <person name="Sakai H."/>
            <person name="Naito K."/>
            <person name="Ogiso-Tanaka E."/>
            <person name="Takahashi Y."/>
            <person name="Iseki K."/>
            <person name="Muto C."/>
            <person name="Satou K."/>
            <person name="Teruya K."/>
            <person name="Shiroma A."/>
            <person name="Shimoji M."/>
            <person name="Hirano T."/>
            <person name="Itoh T."/>
            <person name="Kaga A."/>
            <person name="Tomooka N."/>
        </authorList>
    </citation>
    <scope>NUCLEOTIDE SEQUENCE [LARGE SCALE GENOMIC DNA]</scope>
    <source>
        <strain evidence="3">cv. Shumari</strain>
    </source>
</reference>
<dbReference type="AlphaFoldDB" id="A0A0S3R4N4"/>
<feature type="transmembrane region" description="Helical" evidence="1">
    <location>
        <begin position="20"/>
        <end position="37"/>
    </location>
</feature>
<dbReference type="EMBL" id="AP015034">
    <property type="protein sequence ID" value="BAT75618.1"/>
    <property type="molecule type" value="Genomic_DNA"/>
</dbReference>
<name>A0A0S3R4N4_PHAAN</name>
<evidence type="ECO:0000313" key="3">
    <source>
        <dbReference type="Proteomes" id="UP000291084"/>
    </source>
</evidence>
<accession>A0A0S3R4N4</accession>
<evidence type="ECO:0000313" key="2">
    <source>
        <dbReference type="EMBL" id="BAT75618.1"/>
    </source>
</evidence>
<proteinExistence type="predicted"/>
<sequence length="93" mass="10525">LQTSFMADTCDAAFLKDNNFGLVLLLSEIPVLAWVLFKTSSAIGSLHFYKNCFFTLPFKNRNSFNLYTIQHVMFSSTLVNVVALLLFIILLVN</sequence>
<keyword evidence="1" id="KW-1133">Transmembrane helix</keyword>
<organism evidence="2 3">
    <name type="scientific">Vigna angularis var. angularis</name>
    <dbReference type="NCBI Taxonomy" id="157739"/>
    <lineage>
        <taxon>Eukaryota</taxon>
        <taxon>Viridiplantae</taxon>
        <taxon>Streptophyta</taxon>
        <taxon>Embryophyta</taxon>
        <taxon>Tracheophyta</taxon>
        <taxon>Spermatophyta</taxon>
        <taxon>Magnoliopsida</taxon>
        <taxon>eudicotyledons</taxon>
        <taxon>Gunneridae</taxon>
        <taxon>Pentapetalae</taxon>
        <taxon>rosids</taxon>
        <taxon>fabids</taxon>
        <taxon>Fabales</taxon>
        <taxon>Fabaceae</taxon>
        <taxon>Papilionoideae</taxon>
        <taxon>50 kb inversion clade</taxon>
        <taxon>NPAAA clade</taxon>
        <taxon>indigoferoid/millettioid clade</taxon>
        <taxon>Phaseoleae</taxon>
        <taxon>Vigna</taxon>
    </lineage>
</organism>
<keyword evidence="1" id="KW-0812">Transmembrane</keyword>
<feature type="non-terminal residue" evidence="2">
    <location>
        <position position="1"/>
    </location>
</feature>
<gene>
    <name evidence="2" type="primary">Vigan.01G350700</name>
    <name evidence="2" type="ORF">VIGAN_01350700</name>
</gene>
<feature type="transmembrane region" description="Helical" evidence="1">
    <location>
        <begin position="71"/>
        <end position="92"/>
    </location>
</feature>
<keyword evidence="1" id="KW-0472">Membrane</keyword>
<keyword evidence="3" id="KW-1185">Reference proteome</keyword>